<gene>
    <name evidence="1" type="ORF">LTS18_003248</name>
</gene>
<organism evidence="1 2">
    <name type="scientific">Coniosporium uncinatum</name>
    <dbReference type="NCBI Taxonomy" id="93489"/>
    <lineage>
        <taxon>Eukaryota</taxon>
        <taxon>Fungi</taxon>
        <taxon>Dikarya</taxon>
        <taxon>Ascomycota</taxon>
        <taxon>Pezizomycotina</taxon>
        <taxon>Dothideomycetes</taxon>
        <taxon>Dothideomycetes incertae sedis</taxon>
        <taxon>Coniosporium</taxon>
    </lineage>
</organism>
<dbReference type="EMBL" id="JAWDJW010007100">
    <property type="protein sequence ID" value="KAK3062847.1"/>
    <property type="molecule type" value="Genomic_DNA"/>
</dbReference>
<sequence length="248" mass="28242">MSDADNPSVTVALAQYRRAILEHNLTVFRTCIADVEQNHREPSPDNAENEATQENLMDHISRSLDVYSAERLSFIKPQDYLTHWDKLVKIGTMNGMTRRDAPAEEKAALRDEHLPEVRDLIMNSTEGTGFEALHIPAKFIELISQVDELTGPGFSRYREAGGCHWFTGCDVYGVEIQSTVDELREALTSSEVESEVMAGWQTGYGDGTYGHVMYCRCEETGKDWGWRYFLIDMETLLEVYDTLEDFHT</sequence>
<comment type="caution">
    <text evidence="1">The sequence shown here is derived from an EMBL/GenBank/DDBJ whole genome shotgun (WGS) entry which is preliminary data.</text>
</comment>
<evidence type="ECO:0000313" key="1">
    <source>
        <dbReference type="EMBL" id="KAK3062847.1"/>
    </source>
</evidence>
<proteinExistence type="predicted"/>
<evidence type="ECO:0000313" key="2">
    <source>
        <dbReference type="Proteomes" id="UP001186974"/>
    </source>
</evidence>
<keyword evidence="2" id="KW-1185">Reference proteome</keyword>
<name>A0ACC3D6Z3_9PEZI</name>
<dbReference type="Proteomes" id="UP001186974">
    <property type="component" value="Unassembled WGS sequence"/>
</dbReference>
<reference evidence="1" key="1">
    <citation type="submission" date="2024-09" db="EMBL/GenBank/DDBJ databases">
        <title>Black Yeasts Isolated from many extreme environments.</title>
        <authorList>
            <person name="Coleine C."/>
            <person name="Stajich J.E."/>
            <person name="Selbmann L."/>
        </authorList>
    </citation>
    <scope>NUCLEOTIDE SEQUENCE</scope>
    <source>
        <strain evidence="1">CCFEE 5737</strain>
    </source>
</reference>
<protein>
    <submittedName>
        <fullName evidence="1">Uncharacterized protein</fullName>
    </submittedName>
</protein>
<accession>A0ACC3D6Z3</accession>